<dbReference type="EMBL" id="LR798231">
    <property type="protein sequence ID" value="CAB5209287.1"/>
    <property type="molecule type" value="Genomic_DNA"/>
</dbReference>
<evidence type="ECO:0000313" key="2">
    <source>
        <dbReference type="EMBL" id="CAB4125835.1"/>
    </source>
</evidence>
<sequence length="822" mass="91380">MNSNLDKIAQDLYGKIQTRFADIKIGDENATVLSKKEDIPKARFFEFEYEENGEPLGTVAITLDAQDGVVVQVSGDLVNDDDDTTHHGAYKFLRSFRQFAKDRLLNFDIQNIGKSNLDKRDYHFQAKRKEEPVMAMPQTPVMESKMYGNNRMSYQDLGENTRLVVKHNQLVNLDLPAGRTMHIESIYIENAAGERFKYATKHLNGARALAEHIKHGGTPYDAIGKHITGLSEELASLRKFKGFVSRQEQVSEAMGSVTDRVLERIDMIKETIHKLQRPAYYESFAESFEEQEEQMIPEELQNDLIDRLTVRTFNEELKSVFPYIAKFVKESELPVLEIGADDLLSDAYNPNSVAAQHRRELKAHSRAELKKKADAGDEKAKAQLARAKEQDDNRAKEYYDRMEREGIEETISNPEDQFEAFMEAIVSESKDELFSPIPGAKNQAVDQLNTLLAGELTGGTIGVLALKGIIDDPELTNKIEVLDSDAEIRQEIKDYILDKDPQVLPLLTNMDTAPEAIGGQDIAEVPPVPAEPAPEVAPAPEAEPTAAVAPEPAPVAEDRNDIEKHTPKKNEFSIDSDKSWRKETPWLKTDIKKNPEGRVHNLAGQALKKSIAKAKAAGATLETQLDFGHGVKTLAEIIEECGMMPEEFGFEGQQEGGLETMLKYVAGFYNKEDHKFPLGATRIKIKVKKAWEDGEFGDVDQADVAKILKFIDAKDPSGDEQASVLKLAGVQDRAVDEEQGPNIDANMQDLENKIKGMKLNFGGQDIALNDPEQVGGAIKGALGGIMQGVQQQAPNQNVQVPGGQINPQEFMRAIMQKINGGQ</sequence>
<organism evidence="2">
    <name type="scientific">uncultured Caudovirales phage</name>
    <dbReference type="NCBI Taxonomy" id="2100421"/>
    <lineage>
        <taxon>Viruses</taxon>
        <taxon>Duplodnaviria</taxon>
        <taxon>Heunggongvirae</taxon>
        <taxon>Uroviricota</taxon>
        <taxon>Caudoviricetes</taxon>
        <taxon>Peduoviridae</taxon>
        <taxon>Maltschvirus</taxon>
        <taxon>Maltschvirus maltsch</taxon>
    </lineage>
</organism>
<proteinExistence type="predicted"/>
<evidence type="ECO:0000313" key="3">
    <source>
        <dbReference type="EMBL" id="CAB5209287.1"/>
    </source>
</evidence>
<feature type="region of interest" description="Disordered" evidence="1">
    <location>
        <begin position="528"/>
        <end position="553"/>
    </location>
</feature>
<accession>A0A6J5KX69</accession>
<feature type="compositionally biased region" description="Low complexity" evidence="1">
    <location>
        <begin position="538"/>
        <end position="550"/>
    </location>
</feature>
<dbReference type="EMBL" id="LR796187">
    <property type="protein sequence ID" value="CAB4125835.1"/>
    <property type="molecule type" value="Genomic_DNA"/>
</dbReference>
<protein>
    <recommendedName>
        <fullName evidence="4">Large polyvalent protein-associated domain-containing protein</fullName>
    </recommendedName>
</protein>
<reference evidence="2" key="1">
    <citation type="submission" date="2020-04" db="EMBL/GenBank/DDBJ databases">
        <authorList>
            <person name="Chiriac C."/>
            <person name="Salcher M."/>
            <person name="Ghai R."/>
            <person name="Kavagutti S V."/>
        </authorList>
    </citation>
    <scope>NUCLEOTIDE SEQUENCE</scope>
</reference>
<name>A0A6J5KX69_9CAUD</name>
<evidence type="ECO:0008006" key="4">
    <source>
        <dbReference type="Google" id="ProtNLM"/>
    </source>
</evidence>
<evidence type="ECO:0000256" key="1">
    <source>
        <dbReference type="SAM" id="MobiDB-lite"/>
    </source>
</evidence>
<gene>
    <name evidence="3" type="ORF">UFOVP181_403</name>
    <name evidence="2" type="ORF">UFOVP57_236</name>
</gene>
<feature type="compositionally biased region" description="Pro residues" evidence="1">
    <location>
        <begin position="528"/>
        <end position="537"/>
    </location>
</feature>